<dbReference type="PANTHER" id="PTHR43248">
    <property type="entry name" value="2-SUCCINYL-6-HYDROXY-2,4-CYCLOHEXADIENE-1-CARBOXYLATE SYNTHASE"/>
    <property type="match status" value="1"/>
</dbReference>
<evidence type="ECO:0000259" key="3">
    <source>
        <dbReference type="Pfam" id="PF12697"/>
    </source>
</evidence>
<proteinExistence type="inferred from homology"/>
<dbReference type="InterPro" id="IPR029058">
    <property type="entry name" value="AB_hydrolase_fold"/>
</dbReference>
<dbReference type="Proteomes" id="UP001500466">
    <property type="component" value="Unassembled WGS sequence"/>
</dbReference>
<reference evidence="5" key="1">
    <citation type="journal article" date="2019" name="Int. J. Syst. Evol. Microbiol.">
        <title>The Global Catalogue of Microorganisms (GCM) 10K type strain sequencing project: providing services to taxonomists for standard genome sequencing and annotation.</title>
        <authorList>
            <consortium name="The Broad Institute Genomics Platform"/>
            <consortium name="The Broad Institute Genome Sequencing Center for Infectious Disease"/>
            <person name="Wu L."/>
            <person name="Ma J."/>
        </authorList>
    </citation>
    <scope>NUCLEOTIDE SEQUENCE [LARGE SCALE GENOMIC DNA]</scope>
    <source>
        <strain evidence="5">JCM 17986</strain>
    </source>
</reference>
<accession>A0ABP9HZH7</accession>
<comment type="caution">
    <text evidence="4">The sequence shown here is derived from an EMBL/GenBank/DDBJ whole genome shotgun (WGS) entry which is preliminary data.</text>
</comment>
<dbReference type="SUPFAM" id="SSF53474">
    <property type="entry name" value="alpha/beta-Hydrolases"/>
    <property type="match status" value="1"/>
</dbReference>
<protein>
    <recommendedName>
        <fullName evidence="3">AB hydrolase-1 domain-containing protein</fullName>
    </recommendedName>
</protein>
<organism evidence="4 5">
    <name type="scientific">Yinghuangia aomiensis</name>
    <dbReference type="NCBI Taxonomy" id="676205"/>
    <lineage>
        <taxon>Bacteria</taxon>
        <taxon>Bacillati</taxon>
        <taxon>Actinomycetota</taxon>
        <taxon>Actinomycetes</taxon>
        <taxon>Kitasatosporales</taxon>
        <taxon>Streptomycetaceae</taxon>
        <taxon>Yinghuangia</taxon>
    </lineage>
</organism>
<keyword evidence="5" id="KW-1185">Reference proteome</keyword>
<evidence type="ECO:0000313" key="5">
    <source>
        <dbReference type="Proteomes" id="UP001500466"/>
    </source>
</evidence>
<dbReference type="InterPro" id="IPR051601">
    <property type="entry name" value="Serine_prot/Carboxylest_S33"/>
</dbReference>
<dbReference type="PANTHER" id="PTHR43248:SF2">
    <property type="entry name" value="PROLYL AMINOPEPTIDASE"/>
    <property type="match status" value="1"/>
</dbReference>
<evidence type="ECO:0000256" key="1">
    <source>
        <dbReference type="ARBA" id="ARBA00010088"/>
    </source>
</evidence>
<comment type="similarity">
    <text evidence="1">Belongs to the peptidase S33 family.</text>
</comment>
<dbReference type="Pfam" id="PF12697">
    <property type="entry name" value="Abhydrolase_6"/>
    <property type="match status" value="1"/>
</dbReference>
<evidence type="ECO:0000256" key="2">
    <source>
        <dbReference type="ARBA" id="ARBA00022801"/>
    </source>
</evidence>
<dbReference type="Gene3D" id="3.40.50.1820">
    <property type="entry name" value="alpha/beta hydrolase"/>
    <property type="match status" value="1"/>
</dbReference>
<keyword evidence="2" id="KW-0378">Hydrolase</keyword>
<dbReference type="RefSeq" id="WP_345678943.1">
    <property type="nucleotide sequence ID" value="NZ_BAABHS010000026.1"/>
</dbReference>
<sequence length="230" mass="25132">MKLHVHEEGTGDRTAIVIHGGMSDHGTWHAVTARLVAQGYRVVAPDLRGHGRSPRGTYTPELLAEDLVENLPEGADVAIGHSLGGLALSLAVERLRPARAVYSDPGFLLGKMEFATKDFMVRMVAEATPESIRAMNPRWSDEDIAAEEAGFGRFDITFFDALRNFPADYLPVPPVRPALVQIGDPSLTITPQAAAELEKRGFDVRVVPNAGHCIHRDDIDGFMRSLDGWI</sequence>
<dbReference type="InterPro" id="IPR000073">
    <property type="entry name" value="AB_hydrolase_1"/>
</dbReference>
<name>A0ABP9HZH7_9ACTN</name>
<evidence type="ECO:0000313" key="4">
    <source>
        <dbReference type="EMBL" id="GAA4982986.1"/>
    </source>
</evidence>
<gene>
    <name evidence="4" type="ORF">GCM10023205_60820</name>
</gene>
<dbReference type="EMBL" id="BAABHS010000026">
    <property type="protein sequence ID" value="GAA4982986.1"/>
    <property type="molecule type" value="Genomic_DNA"/>
</dbReference>
<feature type="domain" description="AB hydrolase-1" evidence="3">
    <location>
        <begin position="16"/>
        <end position="218"/>
    </location>
</feature>